<dbReference type="InterPro" id="IPR001497">
    <property type="entry name" value="MethylDNA_cys_MeTrfase_AS"/>
</dbReference>
<dbReference type="RefSeq" id="WP_007787949.1">
    <property type="nucleotide sequence ID" value="NZ_ADGQ01000002.1"/>
</dbReference>
<comment type="miscellaneous">
    <text evidence="9">This enzyme catalyzes only one turnover and therefore is not strictly catalytic. According to one definition, an enzyme is a biocatalyst that acts repeatedly and over many reaction cycles.</text>
</comment>
<dbReference type="PANTHER" id="PTHR10815:SF5">
    <property type="entry name" value="METHYLATED-DNA--PROTEIN-CYSTEINE METHYLTRANSFERASE"/>
    <property type="match status" value="1"/>
</dbReference>
<dbReference type="GeneID" id="84799860"/>
<evidence type="ECO:0000256" key="2">
    <source>
        <dbReference type="ARBA" id="ARBA00008711"/>
    </source>
</evidence>
<evidence type="ECO:0000256" key="9">
    <source>
        <dbReference type="HAMAP-Rule" id="MF_00772"/>
    </source>
</evidence>
<dbReference type="NCBIfam" id="TIGR00589">
    <property type="entry name" value="ogt"/>
    <property type="match status" value="1"/>
</dbReference>
<dbReference type="InterPro" id="IPR008332">
    <property type="entry name" value="MethylG_MeTrfase_N"/>
</dbReference>
<dbReference type="GO" id="GO:0006307">
    <property type="term" value="P:DNA alkylation repair"/>
    <property type="evidence" value="ECO:0007669"/>
    <property type="project" value="UniProtKB-UniRule"/>
</dbReference>
<keyword evidence="6 9" id="KW-0227">DNA damage</keyword>
<accession>E0E134</accession>
<name>E0E134_9FIRM</name>
<dbReference type="Proteomes" id="UP000003244">
    <property type="component" value="Unassembled WGS sequence"/>
</dbReference>
<evidence type="ECO:0000256" key="3">
    <source>
        <dbReference type="ARBA" id="ARBA00022490"/>
    </source>
</evidence>
<dbReference type="PROSITE" id="PS00374">
    <property type="entry name" value="MGMT"/>
    <property type="match status" value="1"/>
</dbReference>
<dbReference type="HAMAP" id="MF_00772">
    <property type="entry name" value="OGT"/>
    <property type="match status" value="1"/>
</dbReference>
<dbReference type="OrthoDB" id="9802228at2"/>
<comment type="subcellular location">
    <subcellularLocation>
        <location evidence="9">Cytoplasm</location>
    </subcellularLocation>
</comment>
<evidence type="ECO:0000256" key="6">
    <source>
        <dbReference type="ARBA" id="ARBA00022763"/>
    </source>
</evidence>
<keyword evidence="5 9" id="KW-0808">Transferase</keyword>
<dbReference type="GO" id="GO:0032259">
    <property type="term" value="P:methylation"/>
    <property type="evidence" value="ECO:0007669"/>
    <property type="project" value="UniProtKB-KW"/>
</dbReference>
<feature type="active site" description="Nucleophile; methyl group acceptor" evidence="9">
    <location>
        <position position="145"/>
    </location>
</feature>
<dbReference type="PANTHER" id="PTHR10815">
    <property type="entry name" value="METHYLATED-DNA--PROTEIN-CYSTEINE METHYLTRANSFERASE"/>
    <property type="match status" value="1"/>
</dbReference>
<dbReference type="STRING" id="596315.HMPREF0634_0785"/>
<evidence type="ECO:0000259" key="11">
    <source>
        <dbReference type="Pfam" id="PF02870"/>
    </source>
</evidence>
<organism evidence="12 13">
    <name type="scientific">Peptostreptococcus stomatis DSM 17678</name>
    <dbReference type="NCBI Taxonomy" id="596315"/>
    <lineage>
        <taxon>Bacteria</taxon>
        <taxon>Bacillati</taxon>
        <taxon>Bacillota</taxon>
        <taxon>Clostridia</taxon>
        <taxon>Peptostreptococcales</taxon>
        <taxon>Peptostreptococcaceae</taxon>
        <taxon>Peptostreptococcus</taxon>
    </lineage>
</organism>
<dbReference type="InterPro" id="IPR036388">
    <property type="entry name" value="WH-like_DNA-bd_sf"/>
</dbReference>
<comment type="similarity">
    <text evidence="2 9">Belongs to the MGMT family.</text>
</comment>
<keyword evidence="4 9" id="KW-0489">Methyltransferase</keyword>
<comment type="catalytic activity">
    <reaction evidence="1 9">
        <text>a 4-O-methyl-thymidine in DNA + L-cysteinyl-[protein] = a thymidine in DNA + S-methyl-L-cysteinyl-[protein]</text>
        <dbReference type="Rhea" id="RHEA:53428"/>
        <dbReference type="Rhea" id="RHEA-COMP:10131"/>
        <dbReference type="Rhea" id="RHEA-COMP:10132"/>
        <dbReference type="Rhea" id="RHEA-COMP:13555"/>
        <dbReference type="Rhea" id="RHEA-COMP:13556"/>
        <dbReference type="ChEBI" id="CHEBI:29950"/>
        <dbReference type="ChEBI" id="CHEBI:82612"/>
        <dbReference type="ChEBI" id="CHEBI:137386"/>
        <dbReference type="ChEBI" id="CHEBI:137387"/>
        <dbReference type="EC" id="2.1.1.63"/>
    </reaction>
</comment>
<keyword evidence="3 9" id="KW-0963">Cytoplasm</keyword>
<keyword evidence="13" id="KW-1185">Reference proteome</keyword>
<feature type="domain" description="Methylguanine DNA methyltransferase ribonuclease-like" evidence="11">
    <location>
        <begin position="6"/>
        <end position="84"/>
    </location>
</feature>
<comment type="function">
    <text evidence="9">Involved in the cellular defense against the biological effects of O6-methylguanine (O6-MeG) and O4-methylthymine (O4-MeT) in DNA. Repairs the methylated nucleobase in DNA by stoichiometrically transferring the methyl group to a cysteine residue in the enzyme. This is a suicide reaction: the enzyme is irreversibly inactivated.</text>
</comment>
<feature type="domain" description="Methylated-DNA-[protein]-cysteine S-methyltransferase DNA binding" evidence="10">
    <location>
        <begin position="89"/>
        <end position="174"/>
    </location>
</feature>
<dbReference type="EC" id="2.1.1.63" evidence="9"/>
<dbReference type="InterPro" id="IPR023546">
    <property type="entry name" value="MGMT"/>
</dbReference>
<dbReference type="InterPro" id="IPR036217">
    <property type="entry name" value="MethylDNA_cys_MeTrfase_DNAb"/>
</dbReference>
<gene>
    <name evidence="12" type="ORF">HMPREF0634_0785</name>
</gene>
<dbReference type="InterPro" id="IPR014048">
    <property type="entry name" value="MethylDNA_cys_MeTrfase_DNA-bd"/>
</dbReference>
<dbReference type="Pfam" id="PF01035">
    <property type="entry name" value="DNA_binding_1"/>
    <property type="match status" value="1"/>
</dbReference>
<dbReference type="FunFam" id="1.10.10.10:FF:000214">
    <property type="entry name" value="Methylated-DNA--protein-cysteine methyltransferase"/>
    <property type="match status" value="1"/>
</dbReference>
<dbReference type="GO" id="GO:0003908">
    <property type="term" value="F:methylated-DNA-[protein]-cysteine S-methyltransferase activity"/>
    <property type="evidence" value="ECO:0007669"/>
    <property type="project" value="UniProtKB-UniRule"/>
</dbReference>
<evidence type="ECO:0000256" key="5">
    <source>
        <dbReference type="ARBA" id="ARBA00022679"/>
    </source>
</evidence>
<dbReference type="Gene3D" id="1.10.10.10">
    <property type="entry name" value="Winged helix-like DNA-binding domain superfamily/Winged helix DNA-binding domain"/>
    <property type="match status" value="1"/>
</dbReference>
<dbReference type="Pfam" id="PF02870">
    <property type="entry name" value="Methyltransf_1N"/>
    <property type="match status" value="1"/>
</dbReference>
<dbReference type="EMBL" id="ADGQ01000002">
    <property type="protein sequence ID" value="EFM65418.1"/>
    <property type="molecule type" value="Genomic_DNA"/>
</dbReference>
<dbReference type="SUPFAM" id="SSF53155">
    <property type="entry name" value="Methylated DNA-protein cysteine methyltransferase domain"/>
    <property type="match status" value="1"/>
</dbReference>
<dbReference type="GO" id="GO:0005737">
    <property type="term" value="C:cytoplasm"/>
    <property type="evidence" value="ECO:0007669"/>
    <property type="project" value="UniProtKB-SubCell"/>
</dbReference>
<protein>
    <recommendedName>
        <fullName evidence="9">Methylated-DNA--protein-cysteine methyltransferase</fullName>
        <ecNumber evidence="9">2.1.1.63</ecNumber>
    </recommendedName>
    <alternativeName>
        <fullName evidence="9">6-O-methylguanine-DNA methyltransferase</fullName>
        <shortName evidence="9">MGMT</shortName>
    </alternativeName>
    <alternativeName>
        <fullName evidence="9">O-6-methylguanine-DNA-alkyltransferase</fullName>
    </alternativeName>
</protein>
<evidence type="ECO:0000313" key="13">
    <source>
        <dbReference type="Proteomes" id="UP000003244"/>
    </source>
</evidence>
<dbReference type="InterPro" id="IPR036631">
    <property type="entry name" value="MGMT_N_sf"/>
</dbReference>
<evidence type="ECO:0000256" key="1">
    <source>
        <dbReference type="ARBA" id="ARBA00001286"/>
    </source>
</evidence>
<evidence type="ECO:0000259" key="10">
    <source>
        <dbReference type="Pfam" id="PF01035"/>
    </source>
</evidence>
<proteinExistence type="inferred from homology"/>
<dbReference type="Gene3D" id="3.30.160.70">
    <property type="entry name" value="Methylated DNA-protein cysteine methyltransferase domain"/>
    <property type="match status" value="1"/>
</dbReference>
<evidence type="ECO:0000313" key="12">
    <source>
        <dbReference type="EMBL" id="EFM65418.1"/>
    </source>
</evidence>
<dbReference type="SUPFAM" id="SSF46767">
    <property type="entry name" value="Methylated DNA-protein cysteine methyltransferase, C-terminal domain"/>
    <property type="match status" value="1"/>
</dbReference>
<keyword evidence="7 9" id="KW-0234">DNA repair</keyword>
<evidence type="ECO:0000256" key="4">
    <source>
        <dbReference type="ARBA" id="ARBA00022603"/>
    </source>
</evidence>
<reference evidence="12 13" key="1">
    <citation type="submission" date="2010-08" db="EMBL/GenBank/DDBJ databases">
        <authorList>
            <person name="Harkins D.M."/>
            <person name="Madupu R."/>
            <person name="Durkin A.S."/>
            <person name="Torralba M."/>
            <person name="Methe B."/>
            <person name="Sutton G.G."/>
            <person name="Nelson K.E."/>
        </authorList>
    </citation>
    <scope>NUCLEOTIDE SEQUENCE [LARGE SCALE GENOMIC DNA]</scope>
    <source>
        <strain evidence="12 13">DSM 17678</strain>
    </source>
</reference>
<sequence>MYYSREYKSPLGKLTLVCDQNKKYIVGLWTEGQKYFAGGLEGGQIVSTKGKSSNHSLDILDEAVSWLDKYFSGQRPPIGDLKLRPEGTDFRQGVWSILMDIPYGQVTTYAGIARQVAKKLGRKSMSAQAVGGAVGHNPISIIIPCHRVIGSHGDLTGYAGGMDKKTWLLDHEGIKIKDGKVDCMASGDKIIFKGDI</sequence>
<comment type="caution">
    <text evidence="12">The sequence shown here is derived from an EMBL/GenBank/DDBJ whole genome shotgun (WGS) entry which is preliminary data.</text>
</comment>
<dbReference type="AlphaFoldDB" id="E0E134"/>
<evidence type="ECO:0000256" key="7">
    <source>
        <dbReference type="ARBA" id="ARBA00023204"/>
    </source>
</evidence>
<dbReference type="eggNOG" id="COG0350">
    <property type="taxonomic scope" value="Bacteria"/>
</dbReference>
<dbReference type="CDD" id="cd06445">
    <property type="entry name" value="ATase"/>
    <property type="match status" value="1"/>
</dbReference>
<evidence type="ECO:0000256" key="8">
    <source>
        <dbReference type="ARBA" id="ARBA00049348"/>
    </source>
</evidence>
<comment type="catalytic activity">
    <reaction evidence="8 9">
        <text>a 6-O-methyl-2'-deoxyguanosine in DNA + L-cysteinyl-[protein] = S-methyl-L-cysteinyl-[protein] + a 2'-deoxyguanosine in DNA</text>
        <dbReference type="Rhea" id="RHEA:24000"/>
        <dbReference type="Rhea" id="RHEA-COMP:10131"/>
        <dbReference type="Rhea" id="RHEA-COMP:10132"/>
        <dbReference type="Rhea" id="RHEA-COMP:11367"/>
        <dbReference type="Rhea" id="RHEA-COMP:11368"/>
        <dbReference type="ChEBI" id="CHEBI:29950"/>
        <dbReference type="ChEBI" id="CHEBI:82612"/>
        <dbReference type="ChEBI" id="CHEBI:85445"/>
        <dbReference type="ChEBI" id="CHEBI:85448"/>
        <dbReference type="EC" id="2.1.1.63"/>
    </reaction>
</comment>